<proteinExistence type="predicted"/>
<feature type="compositionally biased region" description="Basic and acidic residues" evidence="1">
    <location>
        <begin position="125"/>
        <end position="145"/>
    </location>
</feature>
<comment type="caution">
    <text evidence="2">The sequence shown here is derived from an EMBL/GenBank/DDBJ whole genome shotgun (WGS) entry which is preliminary data.</text>
</comment>
<evidence type="ECO:0000256" key="1">
    <source>
        <dbReference type="SAM" id="MobiDB-lite"/>
    </source>
</evidence>
<feature type="compositionally biased region" description="Low complexity" evidence="1">
    <location>
        <begin position="98"/>
        <end position="108"/>
    </location>
</feature>
<sequence length="253" mass="26845">MRTHYDDRETSLQIHLVWNPNAIKGYVAAIGIMAVVLGMTTCTSIEPPEPIELPSTTGVQLLIFGDGDGTGARKGNLTAEGRSQRGKESTNPLDDATKASASNATKTAGDPSQTNRILASNDVGGRGKEKDDGDAIDRIIGKSDGSDDGTGLGGAGTGRGKGLGNSDIDWGGGGNRIVLQKVMPDFPTGTWNTEVKLRFRVRSDGTVAYALPVRKGNPAVDNAAIRAMMQWRFNKLGSETEMEGFITFVFRNS</sequence>
<evidence type="ECO:0000313" key="3">
    <source>
        <dbReference type="Proteomes" id="UP000184233"/>
    </source>
</evidence>
<organism evidence="2 3">
    <name type="scientific">Candidatus Kapaibacterium thiocyanatum</name>
    <dbReference type="NCBI Taxonomy" id="1895771"/>
    <lineage>
        <taxon>Bacteria</taxon>
        <taxon>Pseudomonadati</taxon>
        <taxon>Candidatus Kapaibacteriota</taxon>
        <taxon>Candidatus Kapaibacteriia</taxon>
        <taxon>Candidatus Kapaibacteriales</taxon>
        <taxon>Candidatus Kapaibacteriaceae</taxon>
        <taxon>Candidatus Kapaibacterium</taxon>
    </lineage>
</organism>
<dbReference type="STRING" id="1895771.BGO89_00040"/>
<gene>
    <name evidence="2" type="ORF">BGO89_00040</name>
</gene>
<protein>
    <recommendedName>
        <fullName evidence="4">TonB C-terminal domain-containing protein</fullName>
    </recommendedName>
</protein>
<dbReference type="Proteomes" id="UP000184233">
    <property type="component" value="Unassembled WGS sequence"/>
</dbReference>
<evidence type="ECO:0000313" key="2">
    <source>
        <dbReference type="EMBL" id="OJX58637.1"/>
    </source>
</evidence>
<feature type="region of interest" description="Disordered" evidence="1">
    <location>
        <begin position="70"/>
        <end position="167"/>
    </location>
</feature>
<name>A0A1M3L149_9BACT</name>
<dbReference type="EMBL" id="MKVH01000017">
    <property type="protein sequence ID" value="OJX58637.1"/>
    <property type="molecule type" value="Genomic_DNA"/>
</dbReference>
<dbReference type="AlphaFoldDB" id="A0A1M3L149"/>
<dbReference type="Gene3D" id="3.30.1150.10">
    <property type="match status" value="1"/>
</dbReference>
<feature type="compositionally biased region" description="Gly residues" evidence="1">
    <location>
        <begin position="148"/>
        <end position="163"/>
    </location>
</feature>
<reference evidence="2 3" key="1">
    <citation type="submission" date="2016-09" db="EMBL/GenBank/DDBJ databases">
        <title>Genome-resolved meta-omics ties microbial dynamics to process performance in biotechnology for thiocyanate degradation.</title>
        <authorList>
            <person name="Kantor R.S."/>
            <person name="Huddy R.J."/>
            <person name="Iyer R."/>
            <person name="Thomas B.C."/>
            <person name="Brown C.T."/>
            <person name="Anantharaman K."/>
            <person name="Tringe S."/>
            <person name="Hettich R.L."/>
            <person name="Harrison S.T."/>
            <person name="Banfield J.F."/>
        </authorList>
    </citation>
    <scope>NUCLEOTIDE SEQUENCE [LARGE SCALE GENOMIC DNA]</scope>
    <source>
        <strain evidence="2">59-99</strain>
    </source>
</reference>
<evidence type="ECO:0008006" key="4">
    <source>
        <dbReference type="Google" id="ProtNLM"/>
    </source>
</evidence>
<dbReference type="SUPFAM" id="SSF74653">
    <property type="entry name" value="TolA/TonB C-terminal domain"/>
    <property type="match status" value="1"/>
</dbReference>
<accession>A0A1M3L149</accession>